<comment type="similarity">
    <text evidence="4 10">Belongs to the phosphohexose mutase family.</text>
</comment>
<dbReference type="InterPro" id="IPR036900">
    <property type="entry name" value="A-D-PHexomutase_C_sf"/>
</dbReference>
<dbReference type="Proteomes" id="UP000585327">
    <property type="component" value="Unassembled WGS sequence"/>
</dbReference>
<keyword evidence="6" id="KW-0597">Phosphoprotein</keyword>
<accession>A0A838YXI6</accession>
<evidence type="ECO:0000256" key="5">
    <source>
        <dbReference type="ARBA" id="ARBA00012730"/>
    </source>
</evidence>
<evidence type="ECO:0000259" key="12">
    <source>
        <dbReference type="Pfam" id="PF02878"/>
    </source>
</evidence>
<dbReference type="Gene3D" id="3.30.310.50">
    <property type="entry name" value="Alpha-D-phosphohexomutase, C-terminal domain"/>
    <property type="match status" value="1"/>
</dbReference>
<dbReference type="PRINTS" id="PR00509">
    <property type="entry name" value="PGMPMM"/>
</dbReference>
<dbReference type="Gene3D" id="3.40.120.10">
    <property type="entry name" value="Alpha-D-Glucose-1,6-Bisphosphate, subunit A, domain 3"/>
    <property type="match status" value="3"/>
</dbReference>
<feature type="domain" description="Alpha-D-phosphohexomutase alpha/beta/alpha" evidence="13">
    <location>
        <begin position="150"/>
        <end position="249"/>
    </location>
</feature>
<dbReference type="InterPro" id="IPR005844">
    <property type="entry name" value="A-D-PHexomutase_a/b/a-I"/>
</dbReference>
<comment type="pathway">
    <text evidence="3">Nucleotide-sugar biosynthesis; GDP-alpha-D-mannose biosynthesis; alpha-D-mannose 1-phosphate from D-fructose 6-phosphate: step 2/2.</text>
</comment>
<feature type="domain" description="Alpha-D-phosphohexomutase alpha/beta/alpha" evidence="12">
    <location>
        <begin position="7"/>
        <end position="117"/>
    </location>
</feature>
<feature type="domain" description="Alpha-D-phosphohexomutase C-terminal" evidence="11">
    <location>
        <begin position="370"/>
        <end position="443"/>
    </location>
</feature>
<evidence type="ECO:0000256" key="9">
    <source>
        <dbReference type="ARBA" id="ARBA00023235"/>
    </source>
</evidence>
<dbReference type="Pfam" id="PF02879">
    <property type="entry name" value="PGM_PMM_II"/>
    <property type="match status" value="1"/>
</dbReference>
<dbReference type="GO" id="GO:0000287">
    <property type="term" value="F:magnesium ion binding"/>
    <property type="evidence" value="ECO:0007669"/>
    <property type="project" value="InterPro"/>
</dbReference>
<keyword evidence="9" id="KW-0413">Isomerase</keyword>
<dbReference type="GO" id="GO:0005975">
    <property type="term" value="P:carbohydrate metabolic process"/>
    <property type="evidence" value="ECO:0007669"/>
    <property type="project" value="InterPro"/>
</dbReference>
<comment type="cofactor">
    <cofactor evidence="2">
        <name>Mg(2+)</name>
        <dbReference type="ChEBI" id="CHEBI:18420"/>
    </cofactor>
</comment>
<keyword evidence="7 10" id="KW-0479">Metal-binding</keyword>
<dbReference type="PANTHER" id="PTHR43771">
    <property type="entry name" value="PHOSPHOMANNOMUTASE"/>
    <property type="match status" value="1"/>
</dbReference>
<name>A0A838YXI6_9GAMM</name>
<evidence type="ECO:0000256" key="4">
    <source>
        <dbReference type="ARBA" id="ARBA00010231"/>
    </source>
</evidence>
<dbReference type="Pfam" id="PF00408">
    <property type="entry name" value="PGM_PMM_IV"/>
    <property type="match status" value="1"/>
</dbReference>
<dbReference type="EC" id="5.4.2.8" evidence="5"/>
<proteinExistence type="inferred from homology"/>
<dbReference type="SUPFAM" id="SSF53738">
    <property type="entry name" value="Phosphoglucomutase, first 3 domains"/>
    <property type="match status" value="3"/>
</dbReference>
<dbReference type="SUPFAM" id="SSF55957">
    <property type="entry name" value="Phosphoglucomutase, C-terminal domain"/>
    <property type="match status" value="1"/>
</dbReference>
<gene>
    <name evidence="15" type="ORF">H2021_03160</name>
</gene>
<dbReference type="EMBL" id="JACETM010000029">
    <property type="protein sequence ID" value="MBA4724198.1"/>
    <property type="molecule type" value="Genomic_DNA"/>
</dbReference>
<evidence type="ECO:0000313" key="16">
    <source>
        <dbReference type="Proteomes" id="UP000585327"/>
    </source>
</evidence>
<evidence type="ECO:0000259" key="14">
    <source>
        <dbReference type="Pfam" id="PF02880"/>
    </source>
</evidence>
<dbReference type="Pfam" id="PF02878">
    <property type="entry name" value="PGM_PMM_I"/>
    <property type="match status" value="1"/>
</dbReference>
<dbReference type="Pfam" id="PF02880">
    <property type="entry name" value="PGM_PMM_III"/>
    <property type="match status" value="1"/>
</dbReference>
<dbReference type="CDD" id="cd03089">
    <property type="entry name" value="PMM_PGM"/>
    <property type="match status" value="1"/>
</dbReference>
<dbReference type="GO" id="GO:0004615">
    <property type="term" value="F:phosphomannomutase activity"/>
    <property type="evidence" value="ECO:0007669"/>
    <property type="project" value="UniProtKB-EC"/>
</dbReference>
<comment type="catalytic activity">
    <reaction evidence="1">
        <text>alpha-D-mannose 1-phosphate = D-mannose 6-phosphate</text>
        <dbReference type="Rhea" id="RHEA:11140"/>
        <dbReference type="ChEBI" id="CHEBI:58409"/>
        <dbReference type="ChEBI" id="CHEBI:58735"/>
        <dbReference type="EC" id="5.4.2.8"/>
    </reaction>
</comment>
<evidence type="ECO:0000259" key="11">
    <source>
        <dbReference type="Pfam" id="PF00408"/>
    </source>
</evidence>
<dbReference type="InterPro" id="IPR005841">
    <property type="entry name" value="Alpha-D-phosphohexomutase_SF"/>
</dbReference>
<dbReference type="InterPro" id="IPR005846">
    <property type="entry name" value="A-D-PHexomutase_a/b/a-III"/>
</dbReference>
<dbReference type="PANTHER" id="PTHR43771:SF2">
    <property type="entry name" value="PHOSPHOMANNOMUTASE_PHOSPHOGLUCOMUTASE"/>
    <property type="match status" value="1"/>
</dbReference>
<protein>
    <recommendedName>
        <fullName evidence="5">phosphomannomutase</fullName>
        <ecNumber evidence="5">5.4.2.8</ecNumber>
    </recommendedName>
</protein>
<dbReference type="InterPro" id="IPR016055">
    <property type="entry name" value="A-D-PHexomutase_a/b/a-I/II/III"/>
</dbReference>
<dbReference type="AlphaFoldDB" id="A0A838YXI6"/>
<organism evidence="15 16">
    <name type="scientific">SAR86 cluster bacterium</name>
    <dbReference type="NCBI Taxonomy" id="2030880"/>
    <lineage>
        <taxon>Bacteria</taxon>
        <taxon>Pseudomonadati</taxon>
        <taxon>Pseudomonadota</taxon>
        <taxon>Gammaproteobacteria</taxon>
        <taxon>SAR86 cluster</taxon>
    </lineage>
</organism>
<dbReference type="InterPro" id="IPR016066">
    <property type="entry name" value="A-D-PHexomutase_CS"/>
</dbReference>
<dbReference type="InterPro" id="IPR005843">
    <property type="entry name" value="A-D-PHexomutase_C"/>
</dbReference>
<evidence type="ECO:0000256" key="1">
    <source>
        <dbReference type="ARBA" id="ARBA00000586"/>
    </source>
</evidence>
<evidence type="ECO:0000259" key="13">
    <source>
        <dbReference type="Pfam" id="PF02879"/>
    </source>
</evidence>
<evidence type="ECO:0000256" key="2">
    <source>
        <dbReference type="ARBA" id="ARBA00001946"/>
    </source>
</evidence>
<evidence type="ECO:0000256" key="3">
    <source>
        <dbReference type="ARBA" id="ARBA00004699"/>
    </source>
</evidence>
<sequence>MEVNNSIFRENDIRGIYPDQLNESTIALIGKAISHKCRSEGISSISVGRDGRLSGKSLLDSFCQSLVNEGLHVTNIGMVTSPMLYFEAKTNESKSGIIITGSHNPKNHNGLKMVINDKPISGMEILSLLNELRDTSYPKGSIVNKDIKEIYLSAVVKSIDIKGDKKFKIVLDSGNGVAGSIAPELFKRIGCEVIELFSEVDGNFPNHHPDPSKEENIQDLIKCVLDNNADLGLAFDGDGDRVGLITDAGENIFPDKFMMMLSESILSKKQGSIVFDIKCSNHLEKLISKNNGKPIMAPTGHFHIKKAIKENSSLLGGEMSGHIFFNDKWYGFDDGPYSGARIVEALSENNDYEKISELINSYPKSYSTPELNIDVTDENKFKIVEDFIAHNKLIGNKVTIDGLRINFDSGWGLIRASQTSPKLVLRFEGDTKEDMFDIQSDFINELARISPDIDINLT</sequence>
<evidence type="ECO:0000313" key="15">
    <source>
        <dbReference type="EMBL" id="MBA4724198.1"/>
    </source>
</evidence>
<evidence type="ECO:0000256" key="10">
    <source>
        <dbReference type="RuleBase" id="RU004326"/>
    </source>
</evidence>
<reference evidence="15 16" key="1">
    <citation type="submission" date="2020-06" db="EMBL/GenBank/DDBJ databases">
        <title>Dysbiosis in marine aquaculture revealed through microbiome analysis: reverse ecology for environmental sustainability.</title>
        <authorList>
            <person name="Haro-Moreno J.M."/>
            <person name="Coutinho F.H."/>
            <person name="Zaragoza-Solas A."/>
            <person name="Picazo A."/>
            <person name="Almagro-Moreno S."/>
            <person name="Lopez-Perez M."/>
        </authorList>
    </citation>
    <scope>NUCLEOTIDE SEQUENCE [LARGE SCALE GENOMIC DNA]</scope>
    <source>
        <strain evidence="15">MCMED-G42</strain>
    </source>
</reference>
<dbReference type="InterPro" id="IPR005845">
    <property type="entry name" value="A-D-PHexomutase_a/b/a-II"/>
</dbReference>
<dbReference type="PROSITE" id="PS00710">
    <property type="entry name" value="PGM_PMM"/>
    <property type="match status" value="1"/>
</dbReference>
<keyword evidence="8 10" id="KW-0460">Magnesium</keyword>
<comment type="caution">
    <text evidence="15">The sequence shown here is derived from an EMBL/GenBank/DDBJ whole genome shotgun (WGS) entry which is preliminary data.</text>
</comment>
<evidence type="ECO:0000256" key="8">
    <source>
        <dbReference type="ARBA" id="ARBA00022842"/>
    </source>
</evidence>
<evidence type="ECO:0000256" key="7">
    <source>
        <dbReference type="ARBA" id="ARBA00022723"/>
    </source>
</evidence>
<feature type="domain" description="Alpha-D-phosphohexomutase alpha/beta/alpha" evidence="14">
    <location>
        <begin position="254"/>
        <end position="364"/>
    </location>
</feature>
<evidence type="ECO:0000256" key="6">
    <source>
        <dbReference type="ARBA" id="ARBA00022553"/>
    </source>
</evidence>